<reference evidence="19" key="1">
    <citation type="submission" date="2022-08" db="EMBL/GenBank/DDBJ databases">
        <authorList>
            <person name="Gutierrez-Valencia J."/>
        </authorList>
    </citation>
    <scope>NUCLEOTIDE SEQUENCE</scope>
</reference>
<comment type="similarity">
    <text evidence="15">Belongs to the WD repeat BUB3 family.</text>
</comment>
<sequence length="356" mass="39363">MTGVVPPPGSGRDLSNPPADGISNLRFSNHSDHLLVSSWDKSVRLYDASSNVLRGEFSHGGAVLDCCFHDDSSGFSASADNLVRRLVFNQGKEDVLGKHEAPVRCIEYSYASGQVITGSWDKTVKCWDPRGASGQERTLIGSYAQPERVYSLSLVGNRVVVATAGRHVNVYDLRNMSQPEQRRESSLKYQTRCVRCYPNGTGYALSSVEGRVAMEFFDLSEAAQAKKWVLFSAANIYTHCRYAFKCHRKSEAGKDIVYPVNAIAFHPVYGTFATGGCDGFVNVWDGNNKKRLYQYSKYPSSIAALSFSRDGRLLAVASSYTFEEGEKPHEPDSIFVRSVNEVEVKPKPKVYPNPPA</sequence>
<keyword evidence="20" id="KW-1185">Reference proteome</keyword>
<gene>
    <name evidence="18" type="ORF">LITE_LOCUS38588</name>
    <name evidence="19" type="ORF">LITE_LOCUS39117</name>
</gene>
<evidence type="ECO:0000256" key="13">
    <source>
        <dbReference type="ARBA" id="ARBA00023306"/>
    </source>
</evidence>
<evidence type="ECO:0000256" key="5">
    <source>
        <dbReference type="ARBA" id="ARBA00022574"/>
    </source>
</evidence>
<keyword evidence="8" id="KW-0498">Mitosis</keyword>
<evidence type="ECO:0000256" key="7">
    <source>
        <dbReference type="ARBA" id="ARBA00022737"/>
    </source>
</evidence>
<dbReference type="PRINTS" id="PR00320">
    <property type="entry name" value="GPROTEINBRPT"/>
</dbReference>
<keyword evidence="12" id="KW-0469">Meiosis</keyword>
<dbReference type="GO" id="GO:0051321">
    <property type="term" value="P:meiotic cell cycle"/>
    <property type="evidence" value="ECO:0007669"/>
    <property type="project" value="UniProtKB-KW"/>
</dbReference>
<evidence type="ECO:0000256" key="11">
    <source>
        <dbReference type="ARBA" id="ARBA00023242"/>
    </source>
</evidence>
<dbReference type="GO" id="GO:0051301">
    <property type="term" value="P:cell division"/>
    <property type="evidence" value="ECO:0007669"/>
    <property type="project" value="UniProtKB-KW"/>
</dbReference>
<keyword evidence="10" id="KW-0995">Kinetochore</keyword>
<evidence type="ECO:0000256" key="6">
    <source>
        <dbReference type="ARBA" id="ARBA00022618"/>
    </source>
</evidence>
<keyword evidence="4" id="KW-0158">Chromosome</keyword>
<evidence type="ECO:0000313" key="19">
    <source>
        <dbReference type="EMBL" id="CAI0472017.1"/>
    </source>
</evidence>
<organism evidence="19 20">
    <name type="scientific">Linum tenue</name>
    <dbReference type="NCBI Taxonomy" id="586396"/>
    <lineage>
        <taxon>Eukaryota</taxon>
        <taxon>Viridiplantae</taxon>
        <taxon>Streptophyta</taxon>
        <taxon>Embryophyta</taxon>
        <taxon>Tracheophyta</taxon>
        <taxon>Spermatophyta</taxon>
        <taxon>Magnoliopsida</taxon>
        <taxon>eudicotyledons</taxon>
        <taxon>Gunneridae</taxon>
        <taxon>Pentapetalae</taxon>
        <taxon>rosids</taxon>
        <taxon>fabids</taxon>
        <taxon>Malpighiales</taxon>
        <taxon>Linaceae</taxon>
        <taxon>Linum</taxon>
    </lineage>
</organism>
<dbReference type="InterPro" id="IPR036322">
    <property type="entry name" value="WD40_repeat_dom_sf"/>
</dbReference>
<dbReference type="PROSITE" id="PS50294">
    <property type="entry name" value="WD_REPEATS_REGION"/>
    <property type="match status" value="1"/>
</dbReference>
<evidence type="ECO:0000256" key="1">
    <source>
        <dbReference type="ARBA" id="ARBA00004123"/>
    </source>
</evidence>
<evidence type="ECO:0000256" key="10">
    <source>
        <dbReference type="ARBA" id="ARBA00022838"/>
    </source>
</evidence>
<dbReference type="GO" id="GO:0005819">
    <property type="term" value="C:spindle"/>
    <property type="evidence" value="ECO:0007669"/>
    <property type="project" value="UniProtKB-SubCell"/>
</dbReference>
<dbReference type="GO" id="GO:0007059">
    <property type="term" value="P:chromosome segregation"/>
    <property type="evidence" value="ECO:0007669"/>
    <property type="project" value="UniProtKB-KW"/>
</dbReference>
<dbReference type="SUPFAM" id="SSF50978">
    <property type="entry name" value="WD40 repeat-like"/>
    <property type="match status" value="1"/>
</dbReference>
<dbReference type="AlphaFoldDB" id="A0AAV0PNK2"/>
<keyword evidence="6" id="KW-0132">Cell division</keyword>
<evidence type="ECO:0000256" key="9">
    <source>
        <dbReference type="ARBA" id="ARBA00022829"/>
    </source>
</evidence>
<dbReference type="GO" id="GO:0005634">
    <property type="term" value="C:nucleus"/>
    <property type="evidence" value="ECO:0007669"/>
    <property type="project" value="UniProtKB-SubCell"/>
</dbReference>
<feature type="repeat" description="WD" evidence="17">
    <location>
        <begin position="96"/>
        <end position="128"/>
    </location>
</feature>
<keyword evidence="13" id="KW-0131">Cell cycle</keyword>
<dbReference type="Proteomes" id="UP001154282">
    <property type="component" value="Unassembled WGS sequence"/>
</dbReference>
<evidence type="ECO:0000256" key="16">
    <source>
        <dbReference type="ARBA" id="ARBA00060413"/>
    </source>
</evidence>
<keyword evidence="11" id="KW-0539">Nucleus</keyword>
<evidence type="ECO:0000313" key="18">
    <source>
        <dbReference type="EMBL" id="CAI0470516.1"/>
    </source>
</evidence>
<evidence type="ECO:0000313" key="20">
    <source>
        <dbReference type="Proteomes" id="UP001154282"/>
    </source>
</evidence>
<dbReference type="GO" id="GO:0009524">
    <property type="term" value="C:phragmoplast"/>
    <property type="evidence" value="ECO:0007669"/>
    <property type="project" value="UniProtKB-SubCell"/>
</dbReference>
<evidence type="ECO:0000256" key="8">
    <source>
        <dbReference type="ARBA" id="ARBA00022776"/>
    </source>
</evidence>
<dbReference type="GO" id="GO:0000776">
    <property type="term" value="C:kinetochore"/>
    <property type="evidence" value="ECO:0007669"/>
    <property type="project" value="UniProtKB-KW"/>
</dbReference>
<feature type="repeat" description="WD" evidence="17">
    <location>
        <begin position="260"/>
        <end position="294"/>
    </location>
</feature>
<keyword evidence="14" id="KW-0137">Centromere</keyword>
<keyword evidence="5 17" id="KW-0853">WD repeat</keyword>
<dbReference type="InterPro" id="IPR001680">
    <property type="entry name" value="WD40_rpt"/>
</dbReference>
<evidence type="ECO:0000256" key="14">
    <source>
        <dbReference type="ARBA" id="ARBA00023328"/>
    </source>
</evidence>
<dbReference type="PROSITE" id="PS50082">
    <property type="entry name" value="WD_REPEATS_2"/>
    <property type="match status" value="2"/>
</dbReference>
<evidence type="ECO:0000256" key="2">
    <source>
        <dbReference type="ARBA" id="ARBA00004186"/>
    </source>
</evidence>
<dbReference type="Gene3D" id="2.130.10.10">
    <property type="entry name" value="YVTN repeat-like/Quinoprotein amine dehydrogenase"/>
    <property type="match status" value="1"/>
</dbReference>
<dbReference type="FunFam" id="2.130.10.10:FF:000047">
    <property type="entry name" value="Mitotic checkpoint protein bub3, putative"/>
    <property type="match status" value="1"/>
</dbReference>
<evidence type="ECO:0000256" key="17">
    <source>
        <dbReference type="PROSITE-ProRule" id="PRU00221"/>
    </source>
</evidence>
<dbReference type="Pfam" id="PF00400">
    <property type="entry name" value="WD40"/>
    <property type="match status" value="4"/>
</dbReference>
<dbReference type="EMBL" id="CAMGYJ010000009">
    <property type="protein sequence ID" value="CAI0472017.1"/>
    <property type="molecule type" value="Genomic_DNA"/>
</dbReference>
<dbReference type="PANTHER" id="PTHR10971">
    <property type="entry name" value="MRNA EXPORT FACTOR AND BUB3"/>
    <property type="match status" value="1"/>
</dbReference>
<comment type="caution">
    <text evidence="19">The sequence shown here is derived from an EMBL/GenBank/DDBJ whole genome shotgun (WGS) entry which is preliminary data.</text>
</comment>
<evidence type="ECO:0000256" key="3">
    <source>
        <dbReference type="ARBA" id="ARBA00004629"/>
    </source>
</evidence>
<comment type="subcellular location">
    <subcellularLocation>
        <location evidence="3">Chromosome</location>
        <location evidence="3">Centromere</location>
        <location evidence="3">Kinetochore</location>
    </subcellularLocation>
    <subcellularLocation>
        <location evidence="16">Cytoplasm</location>
        <location evidence="16">Cytoskeleton</location>
        <location evidence="16">Phragmoplast</location>
    </subcellularLocation>
    <subcellularLocation>
        <location evidence="2">Cytoplasm</location>
        <location evidence="2">Cytoskeleton</location>
        <location evidence="2">Spindle</location>
    </subcellularLocation>
    <subcellularLocation>
        <location evidence="1">Nucleus</location>
    </subcellularLocation>
</comment>
<evidence type="ECO:0000256" key="4">
    <source>
        <dbReference type="ARBA" id="ARBA00022454"/>
    </source>
</evidence>
<dbReference type="InterPro" id="IPR020472">
    <property type="entry name" value="WD40_PAC1"/>
</dbReference>
<evidence type="ECO:0000256" key="15">
    <source>
        <dbReference type="ARBA" id="ARBA00037960"/>
    </source>
</evidence>
<proteinExistence type="inferred from homology"/>
<name>A0AAV0PNK2_9ROSI</name>
<keyword evidence="7" id="KW-0677">Repeat</keyword>
<dbReference type="EMBL" id="CAMGYJ010000009">
    <property type="protein sequence ID" value="CAI0470516.1"/>
    <property type="molecule type" value="Genomic_DNA"/>
</dbReference>
<protein>
    <submittedName>
        <fullName evidence="19">Uncharacterized protein</fullName>
    </submittedName>
</protein>
<keyword evidence="9" id="KW-0159">Chromosome partition</keyword>
<dbReference type="SMART" id="SM00320">
    <property type="entry name" value="WD40"/>
    <property type="match status" value="5"/>
</dbReference>
<dbReference type="InterPro" id="IPR015943">
    <property type="entry name" value="WD40/YVTN_repeat-like_dom_sf"/>
</dbReference>
<evidence type="ECO:0000256" key="12">
    <source>
        <dbReference type="ARBA" id="ARBA00023254"/>
    </source>
</evidence>
<accession>A0AAV0PNK2</accession>